<gene>
    <name evidence="1" type="ORF">KIW84_071723</name>
</gene>
<evidence type="ECO:0000313" key="1">
    <source>
        <dbReference type="EMBL" id="KAI5384849.1"/>
    </source>
</evidence>
<dbReference type="EMBL" id="JAMSHJ010000007">
    <property type="protein sequence ID" value="KAI5384849.1"/>
    <property type="molecule type" value="Genomic_DNA"/>
</dbReference>
<reference evidence="1 2" key="1">
    <citation type="journal article" date="2022" name="Nat. Genet.">
        <title>Improved pea reference genome and pan-genome highlight genomic features and evolutionary characteristics.</title>
        <authorList>
            <person name="Yang T."/>
            <person name="Liu R."/>
            <person name="Luo Y."/>
            <person name="Hu S."/>
            <person name="Wang D."/>
            <person name="Wang C."/>
            <person name="Pandey M.K."/>
            <person name="Ge S."/>
            <person name="Xu Q."/>
            <person name="Li N."/>
            <person name="Li G."/>
            <person name="Huang Y."/>
            <person name="Saxena R.K."/>
            <person name="Ji Y."/>
            <person name="Li M."/>
            <person name="Yan X."/>
            <person name="He Y."/>
            <person name="Liu Y."/>
            <person name="Wang X."/>
            <person name="Xiang C."/>
            <person name="Varshney R.K."/>
            <person name="Ding H."/>
            <person name="Gao S."/>
            <person name="Zong X."/>
        </authorList>
    </citation>
    <scope>NUCLEOTIDE SEQUENCE [LARGE SCALE GENOMIC DNA]</scope>
    <source>
        <strain evidence="1 2">cv. Zhongwan 6</strain>
    </source>
</reference>
<protein>
    <submittedName>
        <fullName evidence="1">Uncharacterized protein</fullName>
    </submittedName>
</protein>
<evidence type="ECO:0000313" key="2">
    <source>
        <dbReference type="Proteomes" id="UP001058974"/>
    </source>
</evidence>
<keyword evidence="2" id="KW-1185">Reference proteome</keyword>
<accession>A0A9D4ZV51</accession>
<name>A0A9D4ZV51_PEA</name>
<sequence length="133" mass="15206">MEKHTDFTCNPEYLLQYNKLMLHQGAFVRQVLKVIQTSSTVNLEGVGDIEVNHLRNYNTNVLSQAFNLKARFIAYWKIKEICNEVGGSIESLLEESPSITMKSEKLSRSVKVLRESKKTVAKIMDRIGVYGDH</sequence>
<comment type="caution">
    <text evidence="1">The sequence shown here is derived from an EMBL/GenBank/DDBJ whole genome shotgun (WGS) entry which is preliminary data.</text>
</comment>
<proteinExistence type="predicted"/>
<organism evidence="1 2">
    <name type="scientific">Pisum sativum</name>
    <name type="common">Garden pea</name>
    <name type="synonym">Lathyrus oleraceus</name>
    <dbReference type="NCBI Taxonomy" id="3888"/>
    <lineage>
        <taxon>Eukaryota</taxon>
        <taxon>Viridiplantae</taxon>
        <taxon>Streptophyta</taxon>
        <taxon>Embryophyta</taxon>
        <taxon>Tracheophyta</taxon>
        <taxon>Spermatophyta</taxon>
        <taxon>Magnoliopsida</taxon>
        <taxon>eudicotyledons</taxon>
        <taxon>Gunneridae</taxon>
        <taxon>Pentapetalae</taxon>
        <taxon>rosids</taxon>
        <taxon>fabids</taxon>
        <taxon>Fabales</taxon>
        <taxon>Fabaceae</taxon>
        <taxon>Papilionoideae</taxon>
        <taxon>50 kb inversion clade</taxon>
        <taxon>NPAAA clade</taxon>
        <taxon>Hologalegina</taxon>
        <taxon>IRL clade</taxon>
        <taxon>Fabeae</taxon>
        <taxon>Lathyrus</taxon>
    </lineage>
</organism>
<dbReference type="Gramene" id="Psat07G0172300-T1">
    <property type="protein sequence ID" value="KAI5384849.1"/>
    <property type="gene ID" value="KIW84_071723"/>
</dbReference>
<dbReference type="AlphaFoldDB" id="A0A9D4ZV51"/>
<dbReference type="Proteomes" id="UP001058974">
    <property type="component" value="Chromosome 7"/>
</dbReference>